<name>A0A1I0Z2M9_9BACT</name>
<dbReference type="AlphaFoldDB" id="A0A1I0Z2M9"/>
<protein>
    <submittedName>
        <fullName evidence="1">Ferritin-like domain-containing protein</fullName>
    </submittedName>
</protein>
<dbReference type="EMBL" id="FOKK01000005">
    <property type="protein sequence ID" value="SFB19356.1"/>
    <property type="molecule type" value="Genomic_DNA"/>
</dbReference>
<dbReference type="RefSeq" id="WP_092896300.1">
    <property type="nucleotide sequence ID" value="NZ_CAXBKE010000041.1"/>
</dbReference>
<dbReference type="InterPro" id="IPR009078">
    <property type="entry name" value="Ferritin-like_SF"/>
</dbReference>
<proteinExistence type="predicted"/>
<dbReference type="STRING" id="237018.SAMN04489723_105195"/>
<gene>
    <name evidence="1" type="ORF">SAMN04489723_105195</name>
</gene>
<sequence length="268" mass="28979">MKILEVLNKYDIKTDELDTFTSRREAFRKLASFGKNIAFAAIPVGLVVGSTQKASAAHIPTVLNVLNFALTLEYLEGEFYTTGINSPGLIPPGKDMAIFQTIEKHEVDHVAFLKSAIMSYGGTPVEKPTFDFTAGGNFTPFSDYEQFLILAQAFEDTGVRAYKGQAGNLIAENSALTAALQIHSVEARHASEVRRLRGLKGWITQAERGEGMPEVTQAVYNGEDNLIQGGVNVTTVTTIGADGITEGFDEPLTTEEVLTIAGLFIVVA</sequence>
<evidence type="ECO:0000313" key="1">
    <source>
        <dbReference type="EMBL" id="SFB19356.1"/>
    </source>
</evidence>
<dbReference type="Pfam" id="PF13668">
    <property type="entry name" value="Ferritin_2"/>
    <property type="match status" value="1"/>
</dbReference>
<accession>A0A1I0Z2M9</accession>
<dbReference type="CDD" id="cd00657">
    <property type="entry name" value="Ferritin_like"/>
    <property type="match status" value="1"/>
</dbReference>
<evidence type="ECO:0000313" key="2">
    <source>
        <dbReference type="Proteomes" id="UP000198790"/>
    </source>
</evidence>
<dbReference type="SUPFAM" id="SSF47240">
    <property type="entry name" value="Ferritin-like"/>
    <property type="match status" value="1"/>
</dbReference>
<dbReference type="Proteomes" id="UP000198790">
    <property type="component" value="Unassembled WGS sequence"/>
</dbReference>
<reference evidence="1 2" key="1">
    <citation type="submission" date="2016-10" db="EMBL/GenBank/DDBJ databases">
        <authorList>
            <person name="de Groot N.N."/>
        </authorList>
    </citation>
    <scope>NUCLEOTIDE SEQUENCE [LARGE SCALE GENOMIC DNA]</scope>
    <source>
        <strain evidence="1 2">DSM 23399</strain>
    </source>
</reference>
<organism evidence="1 2">
    <name type="scientific">Algoriphagus aquimarinus</name>
    <dbReference type="NCBI Taxonomy" id="237018"/>
    <lineage>
        <taxon>Bacteria</taxon>
        <taxon>Pseudomonadati</taxon>
        <taxon>Bacteroidota</taxon>
        <taxon>Cytophagia</taxon>
        <taxon>Cytophagales</taxon>
        <taxon>Cyclobacteriaceae</taxon>
        <taxon>Algoriphagus</taxon>
    </lineage>
</organism>
<keyword evidence="2" id="KW-1185">Reference proteome</keyword>
<dbReference type="OrthoDB" id="954262at2"/>